<feature type="transmembrane region" description="Helical" evidence="2">
    <location>
        <begin position="631"/>
        <end position="654"/>
    </location>
</feature>
<feature type="transmembrane region" description="Helical" evidence="2">
    <location>
        <begin position="154"/>
        <end position="172"/>
    </location>
</feature>
<dbReference type="Proteomes" id="UP000736672">
    <property type="component" value="Unassembled WGS sequence"/>
</dbReference>
<keyword evidence="2" id="KW-1133">Transmembrane helix</keyword>
<evidence type="ECO:0000256" key="1">
    <source>
        <dbReference type="SAM" id="MobiDB-lite"/>
    </source>
</evidence>
<dbReference type="AlphaFoldDB" id="A0A9P9G1A5"/>
<protein>
    <submittedName>
        <fullName evidence="3">Uncharacterized protein</fullName>
    </submittedName>
</protein>
<reference evidence="3" key="1">
    <citation type="journal article" date="2021" name="Nat. Commun.">
        <title>Genetic determinants of endophytism in the Arabidopsis root mycobiome.</title>
        <authorList>
            <person name="Mesny F."/>
            <person name="Miyauchi S."/>
            <person name="Thiergart T."/>
            <person name="Pickel B."/>
            <person name="Atanasova L."/>
            <person name="Karlsson M."/>
            <person name="Huettel B."/>
            <person name="Barry K.W."/>
            <person name="Haridas S."/>
            <person name="Chen C."/>
            <person name="Bauer D."/>
            <person name="Andreopoulos W."/>
            <person name="Pangilinan J."/>
            <person name="LaButti K."/>
            <person name="Riley R."/>
            <person name="Lipzen A."/>
            <person name="Clum A."/>
            <person name="Drula E."/>
            <person name="Henrissat B."/>
            <person name="Kohler A."/>
            <person name="Grigoriev I.V."/>
            <person name="Martin F.M."/>
            <person name="Hacquard S."/>
        </authorList>
    </citation>
    <scope>NUCLEOTIDE SEQUENCE</scope>
    <source>
        <strain evidence="3">FSSC 5 MPI-SDFR-AT-0091</strain>
    </source>
</reference>
<organism evidence="3 4">
    <name type="scientific">Fusarium solani</name>
    <name type="common">Filamentous fungus</name>
    <dbReference type="NCBI Taxonomy" id="169388"/>
    <lineage>
        <taxon>Eukaryota</taxon>
        <taxon>Fungi</taxon>
        <taxon>Dikarya</taxon>
        <taxon>Ascomycota</taxon>
        <taxon>Pezizomycotina</taxon>
        <taxon>Sordariomycetes</taxon>
        <taxon>Hypocreomycetidae</taxon>
        <taxon>Hypocreales</taxon>
        <taxon>Nectriaceae</taxon>
        <taxon>Fusarium</taxon>
        <taxon>Fusarium solani species complex</taxon>
    </lineage>
</organism>
<keyword evidence="2" id="KW-0472">Membrane</keyword>
<keyword evidence="2" id="KW-0812">Transmembrane</keyword>
<dbReference type="EMBL" id="JAGTJS010000049">
    <property type="protein sequence ID" value="KAH7225266.1"/>
    <property type="molecule type" value="Genomic_DNA"/>
</dbReference>
<evidence type="ECO:0000313" key="4">
    <source>
        <dbReference type="Proteomes" id="UP000736672"/>
    </source>
</evidence>
<feature type="transmembrane region" description="Helical" evidence="2">
    <location>
        <begin position="94"/>
        <end position="115"/>
    </location>
</feature>
<feature type="transmembrane region" description="Helical" evidence="2">
    <location>
        <begin position="44"/>
        <end position="67"/>
    </location>
</feature>
<feature type="compositionally biased region" description="Polar residues" evidence="1">
    <location>
        <begin position="16"/>
        <end position="32"/>
    </location>
</feature>
<evidence type="ECO:0000256" key="2">
    <source>
        <dbReference type="SAM" id="Phobius"/>
    </source>
</evidence>
<accession>A0A9P9G1A5</accession>
<comment type="caution">
    <text evidence="3">The sequence shown here is derived from an EMBL/GenBank/DDBJ whole genome shotgun (WGS) entry which is preliminary data.</text>
</comment>
<feature type="region of interest" description="Disordered" evidence="1">
    <location>
        <begin position="1"/>
        <end position="35"/>
    </location>
</feature>
<proteinExistence type="predicted"/>
<dbReference type="OrthoDB" id="5428040at2759"/>
<keyword evidence="4" id="KW-1185">Reference proteome</keyword>
<gene>
    <name evidence="3" type="ORF">B0J15DRAFT_577619</name>
</gene>
<sequence>MAQYQHDTYRPHDLPNSYNAASTTSQAVQNTSGKRRMRRFDTNAVVAMVGGMLLIFMCVGFLCFLWLSNEDNSVWRRIVVTGWLTRSITVTSLLLRWTVAAQAAVMTSMVAALLLQTSETPLSKAAAVSLAVFSNTGPHGLLGRLPRALGRRSCLFWLIVLLMTWTTTLLQFTSTALLSDVGIGVITDRRRLSLPYGINSTAQSQANSQVESRGYLATRPRSYPAFAEYTEPVLPRDGVTDTGLSMRAFLPIDPQSSRELAIGYSGAATLLDTRVACMRPAFSKIKIQAFLFDSWIAGSVWTKETVPRLNTSTGMNGRVQHSPFNCSFSVPSSLGSSLDIAASEWPITICNIPFADEFGNRDTGLVSEMLPIPPEPYTQPFPGPMYLVINTTGTFDHWGLVNNAGGDLKIKKTVTDKTEWTTLETDASGLSFGMTLCSFSLEVQDTNITATRPHGAAEAAASWIASLSMYDTRAIQEQLGGTNPILPRVERGIFELAKKASWLEPPSMIVINDSYAESSPAPPADFSQIMLTAFNDLPGGGGHSIDLFGTANNSSDVLEACEFCGMTMSRLHAAVFQGVIKDTGSAAWAIQALVTSLFSMSYYDHFFQFDVPAPIDMETELAVTRPTSWRFFGAVLATVALHLVLMAFATMWFLRRVEDGLLGGSWAAVARVSGPATDGWLAVASTATDAEISEGLEKAGQKNVLVGSVRFGDQIYFFLLLNFF</sequence>
<name>A0A9P9G1A5_FUSSL</name>
<evidence type="ECO:0000313" key="3">
    <source>
        <dbReference type="EMBL" id="KAH7225266.1"/>
    </source>
</evidence>